<dbReference type="Gene3D" id="3.40.50.720">
    <property type="entry name" value="NAD(P)-binding Rossmann-like Domain"/>
    <property type="match status" value="1"/>
</dbReference>
<gene>
    <name evidence="3" type="ORF">G3I66_10355</name>
</gene>
<feature type="domain" description="Pyrroline-5-carboxylate reductase catalytic N-terminal" evidence="2">
    <location>
        <begin position="9"/>
        <end position="100"/>
    </location>
</feature>
<evidence type="ECO:0000313" key="4">
    <source>
        <dbReference type="Proteomes" id="UP000475666"/>
    </source>
</evidence>
<reference evidence="3 4" key="1">
    <citation type="submission" date="2020-01" db="EMBL/GenBank/DDBJ databases">
        <title>Insect and environment-associated Actinomycetes.</title>
        <authorList>
            <person name="Currrie C."/>
            <person name="Chevrette M."/>
            <person name="Carlson C."/>
            <person name="Stubbendieck R."/>
            <person name="Wendt-Pienkowski E."/>
        </authorList>
    </citation>
    <scope>NUCLEOTIDE SEQUENCE [LARGE SCALE GENOMIC DNA]</scope>
    <source>
        <strain evidence="3 4">SID7739</strain>
    </source>
</reference>
<dbReference type="Pfam" id="PF03807">
    <property type="entry name" value="F420_oxidored"/>
    <property type="match status" value="1"/>
</dbReference>
<dbReference type="GO" id="GO:0016491">
    <property type="term" value="F:oxidoreductase activity"/>
    <property type="evidence" value="ECO:0007669"/>
    <property type="project" value="UniProtKB-KW"/>
</dbReference>
<organism evidence="3 4">
    <name type="scientific">Streptomyces rubrogriseus</name>
    <dbReference type="NCBI Taxonomy" id="194673"/>
    <lineage>
        <taxon>Bacteria</taxon>
        <taxon>Bacillati</taxon>
        <taxon>Actinomycetota</taxon>
        <taxon>Actinomycetes</taxon>
        <taxon>Kitasatosporales</taxon>
        <taxon>Streptomycetaceae</taxon>
        <taxon>Streptomyces</taxon>
        <taxon>Streptomyces violaceoruber group</taxon>
    </lineage>
</organism>
<dbReference type="InterPro" id="IPR028939">
    <property type="entry name" value="P5C_Rdtase_cat_N"/>
</dbReference>
<name>A0A6G3TA34_9ACTN</name>
<evidence type="ECO:0000259" key="2">
    <source>
        <dbReference type="Pfam" id="PF03807"/>
    </source>
</evidence>
<evidence type="ECO:0000256" key="1">
    <source>
        <dbReference type="ARBA" id="ARBA00023002"/>
    </source>
</evidence>
<dbReference type="EMBL" id="JAAGMQ010000304">
    <property type="protein sequence ID" value="NEC33577.1"/>
    <property type="molecule type" value="Genomic_DNA"/>
</dbReference>
<accession>A0A6G3TA34</accession>
<dbReference type="PANTHER" id="PTHR14239:SF10">
    <property type="entry name" value="REDUCTASE"/>
    <property type="match status" value="1"/>
</dbReference>
<sequence>MTNTSTSLRIGVLGAGNIGRPIGRHWAVAGHEVAFGSRTPDQLTEFAGALRPAARATTLAEAVETSDVLLLSVPYSAWDDLLQAVGDRLAGKLVIDATNPMGLSEEGRIISTLDQGITQGRNSAKLLPEATVVRAFTHIMDELLWSRGTQQKHFWGMAYAGDDVDAKEVVARLIHDAGFSPVDLGGLDDSAALDPGGAIFPHMFTPADLRAAAGLSA</sequence>
<dbReference type="GeneID" id="91389365"/>
<dbReference type="Proteomes" id="UP000475666">
    <property type="component" value="Unassembled WGS sequence"/>
</dbReference>
<dbReference type="RefSeq" id="WP_011039531.1">
    <property type="nucleotide sequence ID" value="NZ_JAAGMQ010000304.1"/>
</dbReference>
<keyword evidence="1" id="KW-0560">Oxidoreductase</keyword>
<dbReference type="InterPro" id="IPR051267">
    <property type="entry name" value="STEAP_metalloreductase"/>
</dbReference>
<dbReference type="AlphaFoldDB" id="A0A6G3TA34"/>
<dbReference type="PANTHER" id="PTHR14239">
    <property type="entry name" value="DUDULIN-RELATED"/>
    <property type="match status" value="1"/>
</dbReference>
<comment type="caution">
    <text evidence="3">The sequence shown here is derived from an EMBL/GenBank/DDBJ whole genome shotgun (WGS) entry which is preliminary data.</text>
</comment>
<evidence type="ECO:0000313" key="3">
    <source>
        <dbReference type="EMBL" id="NEC33577.1"/>
    </source>
</evidence>
<dbReference type="InterPro" id="IPR036291">
    <property type="entry name" value="NAD(P)-bd_dom_sf"/>
</dbReference>
<proteinExistence type="predicted"/>
<dbReference type="SUPFAM" id="SSF51735">
    <property type="entry name" value="NAD(P)-binding Rossmann-fold domains"/>
    <property type="match status" value="1"/>
</dbReference>
<protein>
    <submittedName>
        <fullName evidence="3">NADPH-dependent F420 reductase</fullName>
    </submittedName>
</protein>